<accession>A0A9N9N5Q3</accession>
<dbReference type="AlphaFoldDB" id="A0A9N9N5Q3"/>
<proteinExistence type="predicted"/>
<dbReference type="SUPFAM" id="SSF57625">
    <property type="entry name" value="Invertebrate chitin-binding proteins"/>
    <property type="match status" value="1"/>
</dbReference>
<evidence type="ECO:0000313" key="2">
    <source>
        <dbReference type="EMBL" id="CAG8702749.1"/>
    </source>
</evidence>
<dbReference type="InterPro" id="IPR002557">
    <property type="entry name" value="Chitin-bd_dom"/>
</dbReference>
<dbReference type="PROSITE" id="PS50940">
    <property type="entry name" value="CHIT_BIND_II"/>
    <property type="match status" value="1"/>
</dbReference>
<dbReference type="Pfam" id="PF01607">
    <property type="entry name" value="CBM_14"/>
    <property type="match status" value="1"/>
</dbReference>
<gene>
    <name evidence="2" type="ORF">ALEPTO_LOCUS11639</name>
</gene>
<dbReference type="OrthoDB" id="2304619at2759"/>
<reference evidence="2" key="1">
    <citation type="submission" date="2021-06" db="EMBL/GenBank/DDBJ databases">
        <authorList>
            <person name="Kallberg Y."/>
            <person name="Tangrot J."/>
            <person name="Rosling A."/>
        </authorList>
    </citation>
    <scope>NUCLEOTIDE SEQUENCE</scope>
    <source>
        <strain evidence="2">FL130A</strain>
    </source>
</reference>
<feature type="non-terminal residue" evidence="2">
    <location>
        <position position="1"/>
    </location>
</feature>
<organism evidence="2 3">
    <name type="scientific">Ambispora leptoticha</name>
    <dbReference type="NCBI Taxonomy" id="144679"/>
    <lineage>
        <taxon>Eukaryota</taxon>
        <taxon>Fungi</taxon>
        <taxon>Fungi incertae sedis</taxon>
        <taxon>Mucoromycota</taxon>
        <taxon>Glomeromycotina</taxon>
        <taxon>Glomeromycetes</taxon>
        <taxon>Archaeosporales</taxon>
        <taxon>Ambisporaceae</taxon>
        <taxon>Ambispora</taxon>
    </lineage>
</organism>
<evidence type="ECO:0000259" key="1">
    <source>
        <dbReference type="PROSITE" id="PS50940"/>
    </source>
</evidence>
<feature type="non-terminal residue" evidence="2">
    <location>
        <position position="47"/>
    </location>
</feature>
<sequence length="47" mass="5221">NNTITCSADSSEYQRDPNNCTRFYQCSNGTPYLFDCPSGTAFNTDIS</sequence>
<keyword evidence="3" id="KW-1185">Reference proteome</keyword>
<dbReference type="Gene3D" id="2.170.140.10">
    <property type="entry name" value="Chitin binding domain"/>
    <property type="match status" value="1"/>
</dbReference>
<evidence type="ECO:0000313" key="3">
    <source>
        <dbReference type="Proteomes" id="UP000789508"/>
    </source>
</evidence>
<protein>
    <submittedName>
        <fullName evidence="2">13938_t:CDS:1</fullName>
    </submittedName>
</protein>
<dbReference type="InterPro" id="IPR036508">
    <property type="entry name" value="Chitin-bd_dom_sf"/>
</dbReference>
<dbReference type="EMBL" id="CAJVPS010019933">
    <property type="protein sequence ID" value="CAG8702749.1"/>
    <property type="molecule type" value="Genomic_DNA"/>
</dbReference>
<dbReference type="GO" id="GO:0005576">
    <property type="term" value="C:extracellular region"/>
    <property type="evidence" value="ECO:0007669"/>
    <property type="project" value="InterPro"/>
</dbReference>
<comment type="caution">
    <text evidence="2">The sequence shown here is derived from an EMBL/GenBank/DDBJ whole genome shotgun (WGS) entry which is preliminary data.</text>
</comment>
<dbReference type="SMART" id="SM00494">
    <property type="entry name" value="ChtBD2"/>
    <property type="match status" value="1"/>
</dbReference>
<feature type="domain" description="Chitin-binding type-2" evidence="1">
    <location>
        <begin position="3"/>
        <end position="47"/>
    </location>
</feature>
<dbReference type="Proteomes" id="UP000789508">
    <property type="component" value="Unassembled WGS sequence"/>
</dbReference>
<dbReference type="GO" id="GO:0008061">
    <property type="term" value="F:chitin binding"/>
    <property type="evidence" value="ECO:0007669"/>
    <property type="project" value="InterPro"/>
</dbReference>
<name>A0A9N9N5Q3_9GLOM</name>